<reference evidence="3" key="1">
    <citation type="submission" date="2009-02" db="EMBL/GenBank/DDBJ databases">
        <title>The Genome Sequence of Ajellomyces capsulatus strain G186AR.</title>
        <authorList>
            <consortium name="The Broad Institute Genome Sequencing Platform"/>
            <person name="Champion M."/>
            <person name="Cuomo C."/>
            <person name="Ma L.-J."/>
            <person name="Henn M.R."/>
            <person name="Sil A."/>
            <person name="Goldman B."/>
            <person name="Young S.K."/>
            <person name="Kodira C.D."/>
            <person name="Zeng Q."/>
            <person name="Koehrsen M."/>
            <person name="Alvarado L."/>
            <person name="Berlin A."/>
            <person name="Borenstein D."/>
            <person name="Chen Z."/>
            <person name="Engels R."/>
            <person name="Freedman E."/>
            <person name="Gellesch M."/>
            <person name="Goldberg J."/>
            <person name="Griggs A."/>
            <person name="Gujja S."/>
            <person name="Heiman D."/>
            <person name="Hepburn T."/>
            <person name="Howarth C."/>
            <person name="Jen D."/>
            <person name="Larson L."/>
            <person name="Lewis B."/>
            <person name="Mehta T."/>
            <person name="Park D."/>
            <person name="Pearson M."/>
            <person name="Roberts A."/>
            <person name="Saif S."/>
            <person name="Shea T."/>
            <person name="Shenoy N."/>
            <person name="Sisk P."/>
            <person name="Stolte C."/>
            <person name="Sykes S."/>
            <person name="Walk T."/>
            <person name="White J."/>
            <person name="Yandava C."/>
            <person name="Klein B."/>
            <person name="McEwen J.G."/>
            <person name="Puccia R."/>
            <person name="Goldman G.H."/>
            <person name="Felipe M.S."/>
            <person name="Nino-Vega G."/>
            <person name="San-Blas G."/>
            <person name="Taylor J."/>
            <person name="Mendoza L."/>
            <person name="Galagan J."/>
            <person name="Nusbaum C."/>
            <person name="Birren B."/>
        </authorList>
    </citation>
    <scope>NUCLEOTIDE SEQUENCE</scope>
    <source>
        <strain evidence="3">G186AR</strain>
    </source>
</reference>
<evidence type="ECO:0000259" key="2">
    <source>
        <dbReference type="Pfam" id="PF26053"/>
    </source>
</evidence>
<dbReference type="Proteomes" id="UP000001631">
    <property type="component" value="Unassembled WGS sequence"/>
</dbReference>
<dbReference type="SUPFAM" id="SSF75304">
    <property type="entry name" value="Amidase signature (AS) enzymes"/>
    <property type="match status" value="1"/>
</dbReference>
<keyword evidence="4" id="KW-1185">Reference proteome</keyword>
<dbReference type="InterPro" id="IPR058329">
    <property type="entry name" value="Arp1_N"/>
</dbReference>
<dbReference type="VEuPathDB" id="FungiDB:I7I50_04672"/>
<evidence type="ECO:0000313" key="4">
    <source>
        <dbReference type="Proteomes" id="UP000001631"/>
    </source>
</evidence>
<dbReference type="PANTHER" id="PTHR46310:SF7">
    <property type="entry name" value="AMIDASE 1"/>
    <property type="match status" value="1"/>
</dbReference>
<dbReference type="PANTHER" id="PTHR46310">
    <property type="entry name" value="AMIDASE 1"/>
    <property type="match status" value="1"/>
</dbReference>
<dbReference type="Pfam" id="PF26053">
    <property type="entry name" value="DUF8016"/>
    <property type="match status" value="1"/>
</dbReference>
<dbReference type="HOGENOM" id="CLU_020129_1_0_1"/>
<feature type="domain" description="Scytalone dehydratase-like protein Arp1 N-terminal" evidence="2">
    <location>
        <begin position="90"/>
        <end position="179"/>
    </location>
</feature>
<organism evidence="3 4">
    <name type="scientific">Ajellomyces capsulatus (strain G186AR / H82 / ATCC MYA-2454 / RMSCC 2432)</name>
    <name type="common">Darling's disease fungus</name>
    <name type="synonym">Histoplasma capsulatum</name>
    <dbReference type="NCBI Taxonomy" id="447093"/>
    <lineage>
        <taxon>Eukaryota</taxon>
        <taxon>Fungi</taxon>
        <taxon>Dikarya</taxon>
        <taxon>Ascomycota</taxon>
        <taxon>Pezizomycotina</taxon>
        <taxon>Eurotiomycetes</taxon>
        <taxon>Eurotiomycetidae</taxon>
        <taxon>Onygenales</taxon>
        <taxon>Ajellomycetaceae</taxon>
        <taxon>Histoplasma</taxon>
    </lineage>
</organism>
<dbReference type="AlphaFoldDB" id="C0NPQ0"/>
<dbReference type="Gene3D" id="3.90.1300.10">
    <property type="entry name" value="Amidase signature (AS) domain"/>
    <property type="match status" value="1"/>
</dbReference>
<evidence type="ECO:0000259" key="1">
    <source>
        <dbReference type="Pfam" id="PF01425"/>
    </source>
</evidence>
<dbReference type="InParanoid" id="C0NPQ0"/>
<proteinExistence type="predicted"/>
<protein>
    <submittedName>
        <fullName evidence="3">Amidase</fullName>
    </submittedName>
</protein>
<name>C0NPQ0_AJECG</name>
<accession>C0NPQ0</accession>
<evidence type="ECO:0000313" key="3">
    <source>
        <dbReference type="EMBL" id="EEH06910.1"/>
    </source>
</evidence>
<dbReference type="GeneID" id="69038146"/>
<gene>
    <name evidence="3" type="ORF">HCBG_05130</name>
</gene>
<dbReference type="STRING" id="447093.C0NPQ0"/>
<dbReference type="RefSeq" id="XP_045287391.1">
    <property type="nucleotide sequence ID" value="XM_045432179.1"/>
</dbReference>
<dbReference type="InterPro" id="IPR036928">
    <property type="entry name" value="AS_sf"/>
</dbReference>
<dbReference type="Pfam" id="PF01425">
    <property type="entry name" value="Amidase"/>
    <property type="match status" value="1"/>
</dbReference>
<dbReference type="InterPro" id="IPR023631">
    <property type="entry name" value="Amidase_dom"/>
</dbReference>
<sequence>MALLESVRSASHALILILCLACLGLIVLRRSEQMSLVIQQPPSILTLDEATYFISSPSKVQNPSHLPHKGIPNNSFFGLSKVEYRFSKRASVSGPCTVIRVPNVQITPDDLIEIRRMLSQDDVWSNGFLQYLIFLPQTAHQTVQINTAAQQKLDTWGSQVLSAGNLGTLDLQQPGPYFCNAGQLHKVYRLYPDTAGAFMSATIQSPNDPYLYNSFNVSVFTEEHPLTLTIGVPSRLYFTPTQEKPLAGLRIAVKDTQDVQGIKTTGSSRAYARLYGPRDKSATGVQRLLDHGAIVIGKLKSTQFGESEWATADWVDYHAPWNPRADGYQTPSASSSGSGVAVAAYNWLDLSTGTDCSGSVRAPAAIHGLFAIRPSTDAIDNKGVIPFSKNFDTFGIFARNIETLTTTSSVLYNQHAEIPSCFKKPKRIVYLSEYWPVKDKASSSVFESVIGKLENAIGTKRTNLSLNKLWAETNPVGTAVSIDDYFRTTFVSASAPDQWNMLKSFHSEYNRIFGHYPTLNPQLQWKMWRPSWTGEGWFFYFISVYAGAPEVILPVGQTPYHSRVTKREEWLPVAIGLVGARGTDAAFTSFIKDTMKSANISQTVDVGRTIIMGIFRRYSPWIAMIKYTIQIARQHQIPQRD</sequence>
<dbReference type="EMBL" id="GG663368">
    <property type="protein sequence ID" value="EEH06910.1"/>
    <property type="molecule type" value="Genomic_DNA"/>
</dbReference>
<feature type="domain" description="Amidase" evidence="1">
    <location>
        <begin position="242"/>
        <end position="421"/>
    </location>
</feature>